<dbReference type="EMBL" id="JACMRX010000005">
    <property type="protein sequence ID" value="KAF7989810.1"/>
    <property type="molecule type" value="Genomic_DNA"/>
</dbReference>
<feature type="region of interest" description="Disordered" evidence="1">
    <location>
        <begin position="364"/>
        <end position="386"/>
    </location>
</feature>
<name>A0A835CR48_APHGI</name>
<reference evidence="2 3" key="1">
    <citation type="submission" date="2020-08" db="EMBL/GenBank/DDBJ databases">
        <title>Aphidius gifuensis genome sequencing and assembly.</title>
        <authorList>
            <person name="Du Z."/>
        </authorList>
    </citation>
    <scope>NUCLEOTIDE SEQUENCE [LARGE SCALE GENOMIC DNA]</scope>
    <source>
        <strain evidence="2">YNYX2018</strain>
        <tissue evidence="2">Adults</tissue>
    </source>
</reference>
<comment type="caution">
    <text evidence="2">The sequence shown here is derived from an EMBL/GenBank/DDBJ whole genome shotgun (WGS) entry which is preliminary data.</text>
</comment>
<feature type="region of interest" description="Disordered" evidence="1">
    <location>
        <begin position="1"/>
        <end position="34"/>
    </location>
</feature>
<accession>A0A835CR48</accession>
<feature type="region of interest" description="Disordered" evidence="1">
    <location>
        <begin position="291"/>
        <end position="312"/>
    </location>
</feature>
<feature type="compositionally biased region" description="Polar residues" evidence="1">
    <location>
        <begin position="303"/>
        <end position="312"/>
    </location>
</feature>
<gene>
    <name evidence="2" type="ORF">HCN44_008484</name>
</gene>
<keyword evidence="3" id="KW-1185">Reference proteome</keyword>
<organism evidence="2 3">
    <name type="scientific">Aphidius gifuensis</name>
    <name type="common">Parasitoid wasp</name>
    <dbReference type="NCBI Taxonomy" id="684658"/>
    <lineage>
        <taxon>Eukaryota</taxon>
        <taxon>Metazoa</taxon>
        <taxon>Ecdysozoa</taxon>
        <taxon>Arthropoda</taxon>
        <taxon>Hexapoda</taxon>
        <taxon>Insecta</taxon>
        <taxon>Pterygota</taxon>
        <taxon>Neoptera</taxon>
        <taxon>Endopterygota</taxon>
        <taxon>Hymenoptera</taxon>
        <taxon>Apocrita</taxon>
        <taxon>Ichneumonoidea</taxon>
        <taxon>Braconidae</taxon>
        <taxon>Aphidiinae</taxon>
        <taxon>Aphidius</taxon>
    </lineage>
</organism>
<protein>
    <submittedName>
        <fullName evidence="2">Uncharacterized protein</fullName>
    </submittedName>
</protein>
<proteinExistence type="predicted"/>
<dbReference type="OrthoDB" id="8192658at2759"/>
<dbReference type="AlphaFoldDB" id="A0A835CR48"/>
<evidence type="ECO:0000256" key="1">
    <source>
        <dbReference type="SAM" id="MobiDB-lite"/>
    </source>
</evidence>
<sequence length="471" mass="53446">MEPPDSIPVASPDMFDSDDDYAKNKSPIKASPKKLTQQLSKDEMIIKSDIYLMKKMNESLGGIPPPPKYTICQRNCADLLSKIKENSKFFYTIDPSSLLKNSSSQNCFKKTMINSQINQDDNLGTFQTVINETQLKNLSWPLAYKEKAFGIHYNRNKYVEYIENQSVRLSDRYIGNDTQSSFVTSLTSNSNVQKKTSVSKRGVGQSPGKRLSHLAKRRRVFSIANLQKMNDKPHCLISVKKTVMKKATSPRKINKSSPKILAAKLSTRRWSVQSQNSGSWKLKTPPCCLAHSSPIHHTRSSNKKITNNDLNNQTQRIKRSLFLTPVKIDLTIDDLNNKNNCNENNNSKLIKKLSFDCTEDSNGIPSSVSSNQSMRDAKNKSNSSTKIGAKKMDDIDRKKLVWAVSQALKSKGIDSKHVKFQYYGRQLVKKVKEIMPYLENHDIPRKPGSTTERMLAHAKKYAFLLVDDREK</sequence>
<evidence type="ECO:0000313" key="3">
    <source>
        <dbReference type="Proteomes" id="UP000639338"/>
    </source>
</evidence>
<dbReference type="Proteomes" id="UP000639338">
    <property type="component" value="Unassembled WGS sequence"/>
</dbReference>
<evidence type="ECO:0000313" key="2">
    <source>
        <dbReference type="EMBL" id="KAF7989810.1"/>
    </source>
</evidence>